<dbReference type="eggNOG" id="COG1087">
    <property type="taxonomic scope" value="Bacteria"/>
</dbReference>
<dbReference type="RefSeq" id="WP_013704600.1">
    <property type="nucleotide sequence ID" value="NC_015387.1"/>
</dbReference>
<sequence>MRVLVTGGAGFIGSHLVHALHQKGIPVAVLDDLSTGKRAHIPPDVPLYQTDIRDLNAVLHAFQDFQPTHVAHQAAQASVKHSVQNPCKDAEINLLGGLNILEAMRATGTQKIVFASTGGAIYGEVPEGRRAPETWPPKPKSPYAASKAAFEHYLEVYRQTHGLTYTTLRYANVYGPRQDPHGEAGVVAIFTNRLLHAQPVTLYARKEPGDPGCIRDYIHVEDVTRANLLALETNLEGTYNVSTGQGRTTEDVLYTIARALGTTPRVTYAPPRDGDLEVSVLDPTQLQAHGWRPQVPFEEGIRRTVAWFREQTQR</sequence>
<keyword evidence="3" id="KW-0413">Isomerase</keyword>
<dbReference type="Proteomes" id="UP000007030">
    <property type="component" value="Chromosome"/>
</dbReference>
<dbReference type="InterPro" id="IPR036291">
    <property type="entry name" value="NAD(P)-bd_dom_sf"/>
</dbReference>
<evidence type="ECO:0000313" key="4">
    <source>
        <dbReference type="Proteomes" id="UP000007030"/>
    </source>
</evidence>
<evidence type="ECO:0000256" key="1">
    <source>
        <dbReference type="ARBA" id="ARBA00007637"/>
    </source>
</evidence>
<dbReference type="KEGG" id="mhd:Marky_1822"/>
<name>F2NQX6_MARHT</name>
<dbReference type="Gene3D" id="3.40.50.720">
    <property type="entry name" value="NAD(P)-binding Rossmann-like Domain"/>
    <property type="match status" value="1"/>
</dbReference>
<dbReference type="Gene3D" id="3.90.25.10">
    <property type="entry name" value="UDP-galactose 4-epimerase, domain 1"/>
    <property type="match status" value="1"/>
</dbReference>
<feature type="domain" description="NAD-dependent epimerase/dehydratase" evidence="2">
    <location>
        <begin position="3"/>
        <end position="241"/>
    </location>
</feature>
<organism evidence="3 4">
    <name type="scientific">Marinithermus hydrothermalis (strain DSM 14884 / JCM 11576 / T1)</name>
    <dbReference type="NCBI Taxonomy" id="869210"/>
    <lineage>
        <taxon>Bacteria</taxon>
        <taxon>Thermotogati</taxon>
        <taxon>Deinococcota</taxon>
        <taxon>Deinococci</taxon>
        <taxon>Thermales</taxon>
        <taxon>Thermaceae</taxon>
        <taxon>Marinithermus</taxon>
    </lineage>
</organism>
<evidence type="ECO:0000259" key="2">
    <source>
        <dbReference type="Pfam" id="PF01370"/>
    </source>
</evidence>
<evidence type="ECO:0000313" key="3">
    <source>
        <dbReference type="EMBL" id="AEB12554.1"/>
    </source>
</evidence>
<reference evidence="3 4" key="1">
    <citation type="journal article" date="2012" name="Stand. Genomic Sci.">
        <title>Complete genome sequence of the aerobic, heterotroph Marinithermus hydrothermalis type strain (T1(T)) from a deep-sea hydrothermal vent chimney.</title>
        <authorList>
            <person name="Copeland A."/>
            <person name="Gu W."/>
            <person name="Yasawong M."/>
            <person name="Lapidus A."/>
            <person name="Lucas S."/>
            <person name="Deshpande S."/>
            <person name="Pagani I."/>
            <person name="Tapia R."/>
            <person name="Cheng J.F."/>
            <person name="Goodwin L.A."/>
            <person name="Pitluck S."/>
            <person name="Liolios K."/>
            <person name="Ivanova N."/>
            <person name="Mavromatis K."/>
            <person name="Mikhailova N."/>
            <person name="Pati A."/>
            <person name="Chen A."/>
            <person name="Palaniappan K."/>
            <person name="Land M."/>
            <person name="Pan C."/>
            <person name="Brambilla E.M."/>
            <person name="Rohde M."/>
            <person name="Tindall B.J."/>
            <person name="Sikorski J."/>
            <person name="Goker M."/>
            <person name="Detter J.C."/>
            <person name="Bristow J."/>
            <person name="Eisen J.A."/>
            <person name="Markowitz V."/>
            <person name="Hugenholtz P."/>
            <person name="Kyrpides N.C."/>
            <person name="Klenk H.P."/>
            <person name="Woyke T."/>
        </authorList>
    </citation>
    <scope>NUCLEOTIDE SEQUENCE [LARGE SCALE GENOMIC DNA]</scope>
    <source>
        <strain evidence="4">DSM 14884 / JCM 11576 / T1</strain>
    </source>
</reference>
<dbReference type="OrthoDB" id="142826at2"/>
<proteinExistence type="inferred from homology"/>
<dbReference type="EMBL" id="CP002630">
    <property type="protein sequence ID" value="AEB12554.1"/>
    <property type="molecule type" value="Genomic_DNA"/>
</dbReference>
<dbReference type="InterPro" id="IPR001509">
    <property type="entry name" value="Epimerase_deHydtase"/>
</dbReference>
<dbReference type="AlphaFoldDB" id="F2NQX6"/>
<comment type="similarity">
    <text evidence="1">Belongs to the NAD(P)-dependent epimerase/dehydratase family.</text>
</comment>
<dbReference type="BRENDA" id="5.1.3.2">
    <property type="organism ID" value="13724"/>
</dbReference>
<dbReference type="Pfam" id="PF01370">
    <property type="entry name" value="Epimerase"/>
    <property type="match status" value="1"/>
</dbReference>
<dbReference type="SUPFAM" id="SSF51735">
    <property type="entry name" value="NAD(P)-binding Rossmann-fold domains"/>
    <property type="match status" value="1"/>
</dbReference>
<accession>F2NQX6</accession>
<protein>
    <submittedName>
        <fullName evidence="3">UDP-glucose 4-epimerase</fullName>
        <ecNumber evidence="3">5.1.3.2</ecNumber>
    </submittedName>
</protein>
<dbReference type="EC" id="5.1.3.2" evidence="3"/>
<keyword evidence="4" id="KW-1185">Reference proteome</keyword>
<dbReference type="HOGENOM" id="CLU_007383_1_7_0"/>
<dbReference type="GO" id="GO:0003978">
    <property type="term" value="F:UDP-glucose 4-epimerase activity"/>
    <property type="evidence" value="ECO:0007669"/>
    <property type="project" value="UniProtKB-EC"/>
</dbReference>
<gene>
    <name evidence="3" type="ordered locus">Marky_1822</name>
</gene>
<dbReference type="PANTHER" id="PTHR43000">
    <property type="entry name" value="DTDP-D-GLUCOSE 4,6-DEHYDRATASE-RELATED"/>
    <property type="match status" value="1"/>
</dbReference>
<dbReference type="STRING" id="869210.Marky_1822"/>